<name>A0ABP6SW43_9ACTN</name>
<sequence>MPPIAAHPHPDLDTTPARLTESTQPTVSSAPAATAVHPESESRSADPTDPGAPTGHAVQRAAWIFYFIAALGSAIGQIWVGVDAPPWPPHIAWWWRTALVTPFAVVIDLGGVVSSAFADYRQRLGETAYGWRALSAGSVTLAVSINILGHRPVAYLSAVFGGMGVFAYTVWLLHSAARRRDALRAAGKLPGTAPVYGLRQWAREPAVTNLARTLALAHNYTRQESLDLARQQLDHERRRASLTQYIDALIRAQHADPIRAAIAVTTLDIDALAAALTARADVEGWARLIGADLLPPAPDDPPATDESRSGAARGPMPPADVLRRVPQDPASYQRWRQLWARLAADPSIRTATFAARHDISPRQVQWIRAVGLSGLLDSPIPLLDRVAALAVRPDANGHAADRTDASNPSA</sequence>
<organism evidence="3 4">
    <name type="scientific">Cryptosporangium minutisporangium</name>
    <dbReference type="NCBI Taxonomy" id="113569"/>
    <lineage>
        <taxon>Bacteria</taxon>
        <taxon>Bacillati</taxon>
        <taxon>Actinomycetota</taxon>
        <taxon>Actinomycetes</taxon>
        <taxon>Cryptosporangiales</taxon>
        <taxon>Cryptosporangiaceae</taxon>
        <taxon>Cryptosporangium</taxon>
    </lineage>
</organism>
<evidence type="ECO:0000313" key="4">
    <source>
        <dbReference type="Proteomes" id="UP001501676"/>
    </source>
</evidence>
<keyword evidence="2" id="KW-0472">Membrane</keyword>
<feature type="transmembrane region" description="Helical" evidence="2">
    <location>
        <begin position="154"/>
        <end position="174"/>
    </location>
</feature>
<dbReference type="Proteomes" id="UP001501676">
    <property type="component" value="Unassembled WGS sequence"/>
</dbReference>
<reference evidence="4" key="1">
    <citation type="journal article" date="2019" name="Int. J. Syst. Evol. Microbiol.">
        <title>The Global Catalogue of Microorganisms (GCM) 10K type strain sequencing project: providing services to taxonomists for standard genome sequencing and annotation.</title>
        <authorList>
            <consortium name="The Broad Institute Genomics Platform"/>
            <consortium name="The Broad Institute Genome Sequencing Center for Infectious Disease"/>
            <person name="Wu L."/>
            <person name="Ma J."/>
        </authorList>
    </citation>
    <scope>NUCLEOTIDE SEQUENCE [LARGE SCALE GENOMIC DNA]</scope>
    <source>
        <strain evidence="4">JCM 9458</strain>
    </source>
</reference>
<proteinExistence type="predicted"/>
<feature type="compositionally biased region" description="Polar residues" evidence="1">
    <location>
        <begin position="20"/>
        <end position="31"/>
    </location>
</feature>
<evidence type="ECO:0000313" key="3">
    <source>
        <dbReference type="EMBL" id="GAA3386365.1"/>
    </source>
</evidence>
<keyword evidence="4" id="KW-1185">Reference proteome</keyword>
<feature type="region of interest" description="Disordered" evidence="1">
    <location>
        <begin position="1"/>
        <end position="54"/>
    </location>
</feature>
<dbReference type="RefSeq" id="WP_345728068.1">
    <property type="nucleotide sequence ID" value="NZ_BAAAYN010000016.1"/>
</dbReference>
<dbReference type="EMBL" id="BAAAYN010000016">
    <property type="protein sequence ID" value="GAA3386365.1"/>
    <property type="molecule type" value="Genomic_DNA"/>
</dbReference>
<comment type="caution">
    <text evidence="3">The sequence shown here is derived from an EMBL/GenBank/DDBJ whole genome shotgun (WGS) entry which is preliminary data.</text>
</comment>
<keyword evidence="2" id="KW-0812">Transmembrane</keyword>
<evidence type="ECO:0000256" key="2">
    <source>
        <dbReference type="SAM" id="Phobius"/>
    </source>
</evidence>
<feature type="transmembrane region" description="Helical" evidence="2">
    <location>
        <begin position="129"/>
        <end position="148"/>
    </location>
</feature>
<feature type="transmembrane region" description="Helical" evidence="2">
    <location>
        <begin position="94"/>
        <end position="117"/>
    </location>
</feature>
<gene>
    <name evidence="3" type="ORF">GCM10020369_23380</name>
</gene>
<feature type="transmembrane region" description="Helical" evidence="2">
    <location>
        <begin position="63"/>
        <end position="82"/>
    </location>
</feature>
<keyword evidence="2" id="KW-1133">Transmembrane helix</keyword>
<evidence type="ECO:0000256" key="1">
    <source>
        <dbReference type="SAM" id="MobiDB-lite"/>
    </source>
</evidence>
<evidence type="ECO:0008006" key="5">
    <source>
        <dbReference type="Google" id="ProtNLM"/>
    </source>
</evidence>
<accession>A0ABP6SW43</accession>
<feature type="region of interest" description="Disordered" evidence="1">
    <location>
        <begin position="293"/>
        <end position="323"/>
    </location>
</feature>
<protein>
    <recommendedName>
        <fullName evidence="5">DUF2637 domain-containing protein</fullName>
    </recommendedName>
</protein>